<proteinExistence type="predicted"/>
<feature type="compositionally biased region" description="Polar residues" evidence="1">
    <location>
        <begin position="82"/>
        <end position="94"/>
    </location>
</feature>
<accession>A0A9Q1EV88</accession>
<evidence type="ECO:0000256" key="1">
    <source>
        <dbReference type="SAM" id="MobiDB-lite"/>
    </source>
</evidence>
<keyword evidence="4" id="KW-1185">Reference proteome</keyword>
<organism evidence="3 4">
    <name type="scientific">Synaphobranchus kaupii</name>
    <name type="common">Kaup's arrowtooth eel</name>
    <dbReference type="NCBI Taxonomy" id="118154"/>
    <lineage>
        <taxon>Eukaryota</taxon>
        <taxon>Metazoa</taxon>
        <taxon>Chordata</taxon>
        <taxon>Craniata</taxon>
        <taxon>Vertebrata</taxon>
        <taxon>Euteleostomi</taxon>
        <taxon>Actinopterygii</taxon>
        <taxon>Neopterygii</taxon>
        <taxon>Teleostei</taxon>
        <taxon>Anguilliformes</taxon>
        <taxon>Synaphobranchidae</taxon>
        <taxon>Synaphobranchus</taxon>
    </lineage>
</organism>
<feature type="chain" id="PRO_5040162434" description="Secreted protein" evidence="2">
    <location>
        <begin position="24"/>
        <end position="104"/>
    </location>
</feature>
<keyword evidence="2" id="KW-0732">Signal</keyword>
<feature type="signal peptide" evidence="2">
    <location>
        <begin position="1"/>
        <end position="23"/>
    </location>
</feature>
<gene>
    <name evidence="3" type="ORF">SKAU_G00298280</name>
</gene>
<comment type="caution">
    <text evidence="3">The sequence shown here is derived from an EMBL/GenBank/DDBJ whole genome shotgun (WGS) entry which is preliminary data.</text>
</comment>
<protein>
    <recommendedName>
        <fullName evidence="5">Secreted protein</fullName>
    </recommendedName>
</protein>
<name>A0A9Q1EV88_SYNKA</name>
<feature type="compositionally biased region" description="Low complexity" evidence="1">
    <location>
        <begin position="70"/>
        <end position="81"/>
    </location>
</feature>
<dbReference type="Proteomes" id="UP001152622">
    <property type="component" value="Chromosome 12"/>
</dbReference>
<sequence length="104" mass="11509">MTAARLDVPVHVMLLLFSHAVWEEATTGVRWGQGGRFTGFPRWEDTQLRRVTANGDRHLPAPGIPDHSARPPSLNRPSSSNTKPSLPANYSHSLRVTAERRTSA</sequence>
<feature type="region of interest" description="Disordered" evidence="1">
    <location>
        <begin position="53"/>
        <end position="104"/>
    </location>
</feature>
<dbReference type="AlphaFoldDB" id="A0A9Q1EV88"/>
<reference evidence="3" key="1">
    <citation type="journal article" date="2023" name="Science">
        <title>Genome structures resolve the early diversification of teleost fishes.</title>
        <authorList>
            <person name="Parey E."/>
            <person name="Louis A."/>
            <person name="Montfort J."/>
            <person name="Bouchez O."/>
            <person name="Roques C."/>
            <person name="Iampietro C."/>
            <person name="Lluch J."/>
            <person name="Castinel A."/>
            <person name="Donnadieu C."/>
            <person name="Desvignes T."/>
            <person name="Floi Bucao C."/>
            <person name="Jouanno E."/>
            <person name="Wen M."/>
            <person name="Mejri S."/>
            <person name="Dirks R."/>
            <person name="Jansen H."/>
            <person name="Henkel C."/>
            <person name="Chen W.J."/>
            <person name="Zahm M."/>
            <person name="Cabau C."/>
            <person name="Klopp C."/>
            <person name="Thompson A.W."/>
            <person name="Robinson-Rechavi M."/>
            <person name="Braasch I."/>
            <person name="Lecointre G."/>
            <person name="Bobe J."/>
            <person name="Postlethwait J.H."/>
            <person name="Berthelot C."/>
            <person name="Roest Crollius H."/>
            <person name="Guiguen Y."/>
        </authorList>
    </citation>
    <scope>NUCLEOTIDE SEQUENCE</scope>
    <source>
        <strain evidence="3">WJC10195</strain>
    </source>
</reference>
<evidence type="ECO:0008006" key="5">
    <source>
        <dbReference type="Google" id="ProtNLM"/>
    </source>
</evidence>
<dbReference type="EMBL" id="JAINUF010000012">
    <property type="protein sequence ID" value="KAJ8345635.1"/>
    <property type="molecule type" value="Genomic_DNA"/>
</dbReference>
<evidence type="ECO:0000313" key="3">
    <source>
        <dbReference type="EMBL" id="KAJ8345635.1"/>
    </source>
</evidence>
<evidence type="ECO:0000313" key="4">
    <source>
        <dbReference type="Proteomes" id="UP001152622"/>
    </source>
</evidence>
<evidence type="ECO:0000256" key="2">
    <source>
        <dbReference type="SAM" id="SignalP"/>
    </source>
</evidence>